<dbReference type="RefSeq" id="WP_283173265.1">
    <property type="nucleotide sequence ID" value="NZ_JAPNOA010000020.1"/>
</dbReference>
<evidence type="ECO:0000313" key="2">
    <source>
        <dbReference type="Proteomes" id="UP001150830"/>
    </source>
</evidence>
<evidence type="ECO:0000313" key="1">
    <source>
        <dbReference type="EMBL" id="MCY0965049.1"/>
    </source>
</evidence>
<dbReference type="Proteomes" id="UP001150830">
    <property type="component" value="Unassembled WGS sequence"/>
</dbReference>
<protein>
    <submittedName>
        <fullName evidence="1">Uncharacterized protein</fullName>
    </submittedName>
</protein>
<gene>
    <name evidence="1" type="ORF">OUO13_07605</name>
</gene>
<reference evidence="1" key="1">
    <citation type="submission" date="2022-11" db="EMBL/GenBank/DDBJ databases">
        <title>Parathalassolutuus dongxingensis gen. nov., sp. nov., a novel member of family Oceanospirillaceae isolated from a coastal shrimp pond in Guangxi, China.</title>
        <authorList>
            <person name="Chen H."/>
        </authorList>
    </citation>
    <scope>NUCLEOTIDE SEQUENCE</scope>
    <source>
        <strain evidence="1">G-43</strain>
    </source>
</reference>
<accession>A0A9X3ISM8</accession>
<proteinExistence type="predicted"/>
<organism evidence="1 2">
    <name type="scientific">Parathalassolituus penaei</name>
    <dbReference type="NCBI Taxonomy" id="2997323"/>
    <lineage>
        <taxon>Bacteria</taxon>
        <taxon>Pseudomonadati</taxon>
        <taxon>Pseudomonadota</taxon>
        <taxon>Gammaproteobacteria</taxon>
        <taxon>Oceanospirillales</taxon>
        <taxon>Oceanospirillaceae</taxon>
        <taxon>Parathalassolituus</taxon>
    </lineage>
</organism>
<name>A0A9X3ISM8_9GAMM</name>
<dbReference type="AlphaFoldDB" id="A0A9X3ISM8"/>
<comment type="caution">
    <text evidence="1">The sequence shown here is derived from an EMBL/GenBank/DDBJ whole genome shotgun (WGS) entry which is preliminary data.</text>
</comment>
<dbReference type="EMBL" id="JAPNOA010000020">
    <property type="protein sequence ID" value="MCY0965049.1"/>
    <property type="molecule type" value="Genomic_DNA"/>
</dbReference>
<keyword evidence="2" id="KW-1185">Reference proteome</keyword>
<sequence>MRLIILENLCFCFYRQCAGVPGAGKSTKRFALLVLKIPPISSAATTFVKRLRVSPGGASKISFGQEWKSNGIFGFCYKKILPVFVCNEIGQNFSF</sequence>